<dbReference type="EC" id="2.1.1.-" evidence="7"/>
<keyword evidence="5" id="KW-0443">Lipid metabolism</keyword>
<dbReference type="Pfam" id="PF25371">
    <property type="entry name" value="DUF7884"/>
    <property type="match status" value="1"/>
</dbReference>
<sequence>MLLAGLLKRAIRVGTLDVIASDGTRHRFGDGGKPALALKFHDQKAENSVFFNPWMAAGEAYMDGRLTVEEGDLADLFDIVYINMNNFGTHPLQGVIDVVRKIGRRLMQINPAPRSRQNVAHHYDLSRRVFELFLDPSMQYSCAYYLRPDMSLAEAQAAKLRHLAAKLLLKPGQRVLDIGSGWGGLGIHLAEAADVEVLGVTLSTEQLAVARERAAAKGLDGRVKFELMDYRALNGSFDRIISVGMFEHVGVNHYPAFFEKVEELLDPQGVALLHSIGRADGAGYTNPWIRKYIFPGGYSPAVSEVVPVIEKTNLWITDIEILRGHYAETLKAWRQNFNNNRAEIEALTDARFCRMWEFYLVGSEISFRHRINVNFQIQMALDTGAVPATRDYITAYEAETPLTFQTAPAAGKEAAD</sequence>
<dbReference type="PIRSF" id="PIRSF003085">
    <property type="entry name" value="CMAS"/>
    <property type="match status" value="1"/>
</dbReference>
<dbReference type="PANTHER" id="PTHR43667:SF1">
    <property type="entry name" value="CYCLOPROPANE-FATTY-ACYL-PHOSPHOLIPID SYNTHASE"/>
    <property type="match status" value="1"/>
</dbReference>
<evidence type="ECO:0000313" key="7">
    <source>
        <dbReference type="EMBL" id="MFD2262286.1"/>
    </source>
</evidence>
<dbReference type="InterPro" id="IPR050723">
    <property type="entry name" value="CFA/CMAS"/>
</dbReference>
<evidence type="ECO:0000256" key="1">
    <source>
        <dbReference type="ARBA" id="ARBA00010815"/>
    </source>
</evidence>
<gene>
    <name evidence="7" type="ORF">ACFSM5_05255</name>
</gene>
<accession>A0ABW5DP46</accession>
<evidence type="ECO:0000313" key="8">
    <source>
        <dbReference type="Proteomes" id="UP001597295"/>
    </source>
</evidence>
<proteinExistence type="inferred from homology"/>
<comment type="caution">
    <text evidence="7">The sequence shown here is derived from an EMBL/GenBank/DDBJ whole genome shotgun (WGS) entry which is preliminary data.</text>
</comment>
<dbReference type="RefSeq" id="WP_379875213.1">
    <property type="nucleotide sequence ID" value="NZ_JBHUIP010000003.1"/>
</dbReference>
<dbReference type="Proteomes" id="UP001597295">
    <property type="component" value="Unassembled WGS sequence"/>
</dbReference>
<dbReference type="SUPFAM" id="SSF53335">
    <property type="entry name" value="S-adenosyl-L-methionine-dependent methyltransferases"/>
    <property type="match status" value="1"/>
</dbReference>
<keyword evidence="2 7" id="KW-0489">Methyltransferase</keyword>
<evidence type="ECO:0000256" key="5">
    <source>
        <dbReference type="ARBA" id="ARBA00023098"/>
    </source>
</evidence>
<dbReference type="PANTHER" id="PTHR43667">
    <property type="entry name" value="CYCLOPROPANE-FATTY-ACYL-PHOSPHOLIPID SYNTHASE"/>
    <property type="match status" value="1"/>
</dbReference>
<keyword evidence="3 7" id="KW-0808">Transferase</keyword>
<reference evidence="8" key="1">
    <citation type="journal article" date="2019" name="Int. J. Syst. Evol. Microbiol.">
        <title>The Global Catalogue of Microorganisms (GCM) 10K type strain sequencing project: providing services to taxonomists for standard genome sequencing and annotation.</title>
        <authorList>
            <consortium name="The Broad Institute Genomics Platform"/>
            <consortium name="The Broad Institute Genome Sequencing Center for Infectious Disease"/>
            <person name="Wu L."/>
            <person name="Ma J."/>
        </authorList>
    </citation>
    <scope>NUCLEOTIDE SEQUENCE [LARGE SCALE GENOMIC DNA]</scope>
    <source>
        <strain evidence="8">CGMCC 1.19062</strain>
    </source>
</reference>
<dbReference type="InterPro" id="IPR003333">
    <property type="entry name" value="CMAS"/>
</dbReference>
<evidence type="ECO:0000256" key="3">
    <source>
        <dbReference type="ARBA" id="ARBA00022679"/>
    </source>
</evidence>
<dbReference type="Gene3D" id="3.40.50.150">
    <property type="entry name" value="Vaccinia Virus protein VP39"/>
    <property type="match status" value="1"/>
</dbReference>
<name>A0ABW5DP46_9PROT</name>
<dbReference type="GO" id="GO:0032259">
    <property type="term" value="P:methylation"/>
    <property type="evidence" value="ECO:0007669"/>
    <property type="project" value="UniProtKB-KW"/>
</dbReference>
<keyword evidence="4" id="KW-0949">S-adenosyl-L-methionine</keyword>
<comment type="similarity">
    <text evidence="1">Belongs to the CFA/CMAS family.</text>
</comment>
<organism evidence="7 8">
    <name type="scientific">Lacibacterium aquatile</name>
    <dbReference type="NCBI Taxonomy" id="1168082"/>
    <lineage>
        <taxon>Bacteria</taxon>
        <taxon>Pseudomonadati</taxon>
        <taxon>Pseudomonadota</taxon>
        <taxon>Alphaproteobacteria</taxon>
        <taxon>Rhodospirillales</taxon>
        <taxon>Rhodospirillaceae</taxon>
    </lineage>
</organism>
<dbReference type="Pfam" id="PF02353">
    <property type="entry name" value="CMAS"/>
    <property type="match status" value="1"/>
</dbReference>
<dbReference type="GO" id="GO:0008168">
    <property type="term" value="F:methyltransferase activity"/>
    <property type="evidence" value="ECO:0007669"/>
    <property type="project" value="UniProtKB-KW"/>
</dbReference>
<keyword evidence="8" id="KW-1185">Reference proteome</keyword>
<evidence type="ECO:0000256" key="4">
    <source>
        <dbReference type="ARBA" id="ARBA00022691"/>
    </source>
</evidence>
<dbReference type="InterPro" id="IPR029063">
    <property type="entry name" value="SAM-dependent_MTases_sf"/>
</dbReference>
<feature type="domain" description="DUF7884" evidence="6">
    <location>
        <begin position="15"/>
        <end position="87"/>
    </location>
</feature>
<dbReference type="InterPro" id="IPR057206">
    <property type="entry name" value="DUF7884"/>
</dbReference>
<evidence type="ECO:0000259" key="6">
    <source>
        <dbReference type="Pfam" id="PF25371"/>
    </source>
</evidence>
<protein>
    <submittedName>
        <fullName evidence="7">Class I SAM-dependent methyltransferase</fullName>
        <ecNumber evidence="7">2.1.1.-</ecNumber>
    </submittedName>
</protein>
<evidence type="ECO:0000256" key="2">
    <source>
        <dbReference type="ARBA" id="ARBA00022603"/>
    </source>
</evidence>
<dbReference type="CDD" id="cd02440">
    <property type="entry name" value="AdoMet_MTases"/>
    <property type="match status" value="1"/>
</dbReference>
<dbReference type="EMBL" id="JBHUIP010000003">
    <property type="protein sequence ID" value="MFD2262286.1"/>
    <property type="molecule type" value="Genomic_DNA"/>
</dbReference>